<dbReference type="Proteomes" id="UP000319818">
    <property type="component" value="Unassembled WGS sequence"/>
</dbReference>
<dbReference type="InterPro" id="IPR036102">
    <property type="entry name" value="OsmC/Ohrsf"/>
</dbReference>
<keyword evidence="2" id="KW-1185">Reference proteome</keyword>
<dbReference type="Pfam" id="PF02566">
    <property type="entry name" value="OsmC"/>
    <property type="match status" value="1"/>
</dbReference>
<protein>
    <submittedName>
        <fullName evidence="1">Putative redox protein</fullName>
    </submittedName>
</protein>
<dbReference type="EMBL" id="VFPH01000002">
    <property type="protein sequence ID" value="TQM37195.1"/>
    <property type="molecule type" value="Genomic_DNA"/>
</dbReference>
<reference evidence="1 2" key="1">
    <citation type="submission" date="2019-06" db="EMBL/GenBank/DDBJ databases">
        <title>Sequencing the genomes of 1000 actinobacteria strains.</title>
        <authorList>
            <person name="Klenk H.-P."/>
        </authorList>
    </citation>
    <scope>NUCLEOTIDE SEQUENCE [LARGE SCALE GENOMIC DNA]</scope>
    <source>
        <strain evidence="1 2">DSM 45511</strain>
    </source>
</reference>
<dbReference type="Gene3D" id="3.30.300.20">
    <property type="match status" value="1"/>
</dbReference>
<evidence type="ECO:0000313" key="2">
    <source>
        <dbReference type="Proteomes" id="UP000319818"/>
    </source>
</evidence>
<comment type="caution">
    <text evidence="1">The sequence shown here is derived from an EMBL/GenBank/DDBJ whole genome shotgun (WGS) entry which is preliminary data.</text>
</comment>
<dbReference type="RefSeq" id="WP_142104049.1">
    <property type="nucleotide sequence ID" value="NZ_VFPH01000002.1"/>
</dbReference>
<evidence type="ECO:0000313" key="1">
    <source>
        <dbReference type="EMBL" id="TQM37195.1"/>
    </source>
</evidence>
<gene>
    <name evidence="1" type="ORF">FB388_4402</name>
</gene>
<accession>A0A543FTN6</accession>
<sequence>MGEPNVWSVACLPTPESDAADLTVNGFELSCAVPDGTGAEPPGATPFGLLAASLSACTAMSVRTFLQRWHIDPGAVTVRVGVHPSTPPMLDRRVTVDGEVGQDLREQLAGVVDSTPVTVLLRDAVTIRTVLATGQDETAR</sequence>
<proteinExistence type="predicted"/>
<dbReference type="OrthoDB" id="9789573at2"/>
<organism evidence="1 2">
    <name type="scientific">Pseudonocardia cypriaca</name>
    <dbReference type="NCBI Taxonomy" id="882449"/>
    <lineage>
        <taxon>Bacteria</taxon>
        <taxon>Bacillati</taxon>
        <taxon>Actinomycetota</taxon>
        <taxon>Actinomycetes</taxon>
        <taxon>Pseudonocardiales</taxon>
        <taxon>Pseudonocardiaceae</taxon>
        <taxon>Pseudonocardia</taxon>
    </lineage>
</organism>
<dbReference type="InterPro" id="IPR015946">
    <property type="entry name" value="KH_dom-like_a/b"/>
</dbReference>
<dbReference type="SUPFAM" id="SSF82784">
    <property type="entry name" value="OsmC-like"/>
    <property type="match status" value="1"/>
</dbReference>
<dbReference type="AlphaFoldDB" id="A0A543FTN6"/>
<name>A0A543FTN6_9PSEU</name>
<dbReference type="InterPro" id="IPR003718">
    <property type="entry name" value="OsmC/Ohr_fam"/>
</dbReference>